<keyword evidence="16" id="KW-1185">Reference proteome</keyword>
<dbReference type="GO" id="GO:0016301">
    <property type="term" value="F:kinase activity"/>
    <property type="evidence" value="ECO:0007669"/>
    <property type="project" value="UniProtKB-KW"/>
</dbReference>
<dbReference type="InterPro" id="IPR002545">
    <property type="entry name" value="CheW-lke_dom"/>
</dbReference>
<dbReference type="PANTHER" id="PTHR43395">
    <property type="entry name" value="SENSOR HISTIDINE KINASE CHEA"/>
    <property type="match status" value="1"/>
</dbReference>
<dbReference type="Proteomes" id="UP001196661">
    <property type="component" value="Unassembled WGS sequence"/>
</dbReference>
<dbReference type="EC" id="2.7.13.3" evidence="2"/>
<sequence length="1042" mass="113991">MISEPVPPQPVPPYFLQEASELLQQMDNELQTLRQDFDVQKVHTLMRIAHTLKGAAASVGLDAIKTTTHSLEDAFKALCVPGASLSVVVEGLIFDAYACLQLLLSAQFTNSPLDESAILDRMAGIVAQFQENLGDQFGNDGYLPTSTELGFDMTQSIFEMGVAERLDDLDKLLQHPKPDTLLPFLQAQAEIFFGLAESLGLPGFGDIAQATQASLELHPGQVVDIAQAALADYRAGQAQVLKGDRTQGGAPGSVLQTLRQAAAPPAVNKSTLVYQQPEDKPNRVGKLWQFLTRPIPRTPELLHGKESSPSPGESLPSPPAIKPISVPVPHITAVPPSVAANQRVVVPPSVAEPDVTKAQVEVSEAQTEVSESQAEVSEAYTEGAESQTGVSQELPPVAGLETLGGNKVVHPHNLPTLRVSVEHLDQLNYMVGELLTQQNRQALYHDQLSVGLKALSGRLQQQQKYLYELQRRTIQDALAQTLHGQRSGVSAYQFDTLEFEQYNEFQLLMQPVLENMIQQQESFEAVELFVRHSQQLLAKQQRFVDGLRHRLLDIRMQPLGPLLQRFEPVVARLSGQYRKAVELAIEGANVRIDKAIADKLYDPLLHLMRNVFSHGIESPEIRQQRHKPEVGAIRIEASQQGRYLVIKVIDDGGGLDLEAIGKTALENRLISPQKATELSMEEMGELIFAPGFSTAGHIDDLSGRGMGLNAVRSQIEALGGHVNVASQPRQGTCFTLKIPINLTISKLLLCQSGDKYYGLMTDTVQQILMPTAKQISTRERVKFLSWRFEDQDRLVPVIALTDVLNYRANYPPSPQAVVPDKTTALNPIILIRNEGQFVGLEVDYLHDEQELAIHPLGKVVAIPAYVYGCSTLPDGKFTLVLDGTLLVQEILSNLSQAVLDIFNVPGDTIQPPVVASAQKTILIVDDSITVRNTLADTLQKAEYGVIQAKDGSEALQQLQKIQVDAILCDLEMPGMNGFDFLKVRQGTPELNAIPTIMLTSRAGAKHKTLAKELGATDYLTKPYLAPQLLAKLSAALGGAHEP</sequence>
<gene>
    <name evidence="15" type="ORF">IXB28_07255</name>
</gene>
<proteinExistence type="predicted"/>
<dbReference type="Pfam" id="PF01584">
    <property type="entry name" value="CheW"/>
    <property type="match status" value="1"/>
</dbReference>
<dbReference type="PROSITE" id="PS50894">
    <property type="entry name" value="HPT"/>
    <property type="match status" value="1"/>
</dbReference>
<feature type="region of interest" description="Disordered" evidence="10">
    <location>
        <begin position="298"/>
        <end position="321"/>
    </location>
</feature>
<feature type="modified residue" description="4-aspartylphosphate" evidence="8">
    <location>
        <position position="969"/>
    </location>
</feature>
<dbReference type="CDD" id="cd00088">
    <property type="entry name" value="HPT"/>
    <property type="match status" value="1"/>
</dbReference>
<keyword evidence="5 15" id="KW-0418">Kinase</keyword>
<dbReference type="SUPFAM" id="SSF52172">
    <property type="entry name" value="CheY-like"/>
    <property type="match status" value="1"/>
</dbReference>
<feature type="domain" description="HPt" evidence="14">
    <location>
        <begin position="4"/>
        <end position="107"/>
    </location>
</feature>
<dbReference type="InterPro" id="IPR036097">
    <property type="entry name" value="HisK_dim/P_sf"/>
</dbReference>
<feature type="domain" description="Response regulatory" evidence="12">
    <location>
        <begin position="920"/>
        <end position="1036"/>
    </location>
</feature>
<evidence type="ECO:0000256" key="1">
    <source>
        <dbReference type="ARBA" id="ARBA00000085"/>
    </source>
</evidence>
<evidence type="ECO:0000256" key="5">
    <source>
        <dbReference type="ARBA" id="ARBA00022777"/>
    </source>
</evidence>
<comment type="catalytic activity">
    <reaction evidence="1">
        <text>ATP + protein L-histidine = ADP + protein N-phospho-L-histidine.</text>
        <dbReference type="EC" id="2.7.13.3"/>
    </reaction>
</comment>
<dbReference type="InterPro" id="IPR037006">
    <property type="entry name" value="CheA-like_homodim_sf"/>
</dbReference>
<dbReference type="SMART" id="SM00448">
    <property type="entry name" value="REC"/>
    <property type="match status" value="1"/>
</dbReference>
<evidence type="ECO:0000313" key="16">
    <source>
        <dbReference type="Proteomes" id="UP001196661"/>
    </source>
</evidence>
<dbReference type="SUPFAM" id="SSF47226">
    <property type="entry name" value="Histidine-containing phosphotransfer domain, HPT domain"/>
    <property type="match status" value="1"/>
</dbReference>
<dbReference type="RefSeq" id="WP_215617848.1">
    <property type="nucleotide sequence ID" value="NZ_JADOER010000004.1"/>
</dbReference>
<evidence type="ECO:0000256" key="9">
    <source>
        <dbReference type="SAM" id="Coils"/>
    </source>
</evidence>
<evidence type="ECO:0000256" key="4">
    <source>
        <dbReference type="ARBA" id="ARBA00022679"/>
    </source>
</evidence>
<reference evidence="15 16" key="1">
    <citation type="journal article" date="2021" name="Mar. Drugs">
        <title>Genome Reduction and Secondary Metabolism of the Marine Sponge-Associated Cyanobacterium Leptothoe.</title>
        <authorList>
            <person name="Konstantinou D."/>
            <person name="Popin R.V."/>
            <person name="Fewer D.P."/>
            <person name="Sivonen K."/>
            <person name="Gkelis S."/>
        </authorList>
    </citation>
    <scope>NUCLEOTIDE SEQUENCE [LARGE SCALE GENOMIC DNA]</scope>
    <source>
        <strain evidence="15 16">TAU-MAC 1615</strain>
    </source>
</reference>
<evidence type="ECO:0000259" key="14">
    <source>
        <dbReference type="PROSITE" id="PS50894"/>
    </source>
</evidence>
<feature type="domain" description="CheW-like" evidence="13">
    <location>
        <begin position="744"/>
        <end position="892"/>
    </location>
</feature>
<dbReference type="SMART" id="SM01231">
    <property type="entry name" value="H-kinase_dim"/>
    <property type="match status" value="1"/>
</dbReference>
<feature type="modified residue" description="Phosphohistidine" evidence="7">
    <location>
        <position position="50"/>
    </location>
</feature>
<dbReference type="SMART" id="SM00387">
    <property type="entry name" value="HATPase_c"/>
    <property type="match status" value="1"/>
</dbReference>
<evidence type="ECO:0000313" key="15">
    <source>
        <dbReference type="EMBL" id="MBT9311999.1"/>
    </source>
</evidence>
<dbReference type="InterPro" id="IPR004105">
    <property type="entry name" value="CheA-like_dim"/>
</dbReference>
<dbReference type="Pfam" id="PF02895">
    <property type="entry name" value="H-kinase_dim"/>
    <property type="match status" value="1"/>
</dbReference>
<dbReference type="Pfam" id="PF01627">
    <property type="entry name" value="Hpt"/>
    <property type="match status" value="1"/>
</dbReference>
<evidence type="ECO:0000256" key="8">
    <source>
        <dbReference type="PROSITE-ProRule" id="PRU00169"/>
    </source>
</evidence>
<comment type="caution">
    <text evidence="15">The sequence shown here is derived from an EMBL/GenBank/DDBJ whole genome shotgun (WGS) entry which is preliminary data.</text>
</comment>
<feature type="coiled-coil region" evidence="9">
    <location>
        <begin position="355"/>
        <end position="382"/>
    </location>
</feature>
<dbReference type="InterPro" id="IPR051315">
    <property type="entry name" value="Bact_Chemotaxis_CheA"/>
</dbReference>
<keyword evidence="4" id="KW-0808">Transferase</keyword>
<dbReference type="Gene3D" id="3.30.565.10">
    <property type="entry name" value="Histidine kinase-like ATPase, C-terminal domain"/>
    <property type="match status" value="1"/>
</dbReference>
<dbReference type="InterPro" id="IPR036890">
    <property type="entry name" value="HATPase_C_sf"/>
</dbReference>
<dbReference type="PRINTS" id="PR00344">
    <property type="entry name" value="BCTRLSENSOR"/>
</dbReference>
<dbReference type="InterPro" id="IPR011006">
    <property type="entry name" value="CheY-like_superfamily"/>
</dbReference>
<evidence type="ECO:0000256" key="6">
    <source>
        <dbReference type="ARBA" id="ARBA00023012"/>
    </source>
</evidence>
<evidence type="ECO:0000259" key="12">
    <source>
        <dbReference type="PROSITE" id="PS50110"/>
    </source>
</evidence>
<dbReference type="InterPro" id="IPR005467">
    <property type="entry name" value="His_kinase_dom"/>
</dbReference>
<dbReference type="InterPro" id="IPR003594">
    <property type="entry name" value="HATPase_dom"/>
</dbReference>
<dbReference type="InterPro" id="IPR004358">
    <property type="entry name" value="Sig_transdc_His_kin-like_C"/>
</dbReference>
<evidence type="ECO:0000256" key="10">
    <source>
        <dbReference type="SAM" id="MobiDB-lite"/>
    </source>
</evidence>
<dbReference type="InterPro" id="IPR008207">
    <property type="entry name" value="Sig_transdc_His_kin_Hpt_dom"/>
</dbReference>
<keyword evidence="3 8" id="KW-0597">Phosphoprotein</keyword>
<dbReference type="SUPFAM" id="SSF50341">
    <property type="entry name" value="CheW-like"/>
    <property type="match status" value="1"/>
</dbReference>
<dbReference type="SMART" id="SM00073">
    <property type="entry name" value="HPT"/>
    <property type="match status" value="1"/>
</dbReference>
<dbReference type="Gene3D" id="2.30.30.40">
    <property type="entry name" value="SH3 Domains"/>
    <property type="match status" value="1"/>
</dbReference>
<keyword evidence="6" id="KW-0902">Two-component regulatory system</keyword>
<dbReference type="Pfam" id="PF00072">
    <property type="entry name" value="Response_reg"/>
    <property type="match status" value="1"/>
</dbReference>
<dbReference type="EMBL" id="JADOER010000004">
    <property type="protein sequence ID" value="MBT9311999.1"/>
    <property type="molecule type" value="Genomic_DNA"/>
</dbReference>
<dbReference type="Gene3D" id="3.40.50.2300">
    <property type="match status" value="1"/>
</dbReference>
<evidence type="ECO:0000256" key="2">
    <source>
        <dbReference type="ARBA" id="ARBA00012438"/>
    </source>
</evidence>
<feature type="domain" description="Histidine kinase" evidence="11">
    <location>
        <begin position="541"/>
        <end position="742"/>
    </location>
</feature>
<dbReference type="PROSITE" id="PS50109">
    <property type="entry name" value="HIS_KIN"/>
    <property type="match status" value="1"/>
</dbReference>
<organism evidence="15 16">
    <name type="scientific">Leptothoe kymatousa TAU-MAC 1615</name>
    <dbReference type="NCBI Taxonomy" id="2364775"/>
    <lineage>
        <taxon>Bacteria</taxon>
        <taxon>Bacillati</taxon>
        <taxon>Cyanobacteriota</taxon>
        <taxon>Cyanophyceae</taxon>
        <taxon>Nodosilineales</taxon>
        <taxon>Cymatolegaceae</taxon>
        <taxon>Leptothoe</taxon>
        <taxon>Leptothoe kymatousa</taxon>
    </lineage>
</organism>
<dbReference type="Pfam" id="PF02518">
    <property type="entry name" value="HATPase_c"/>
    <property type="match status" value="1"/>
</dbReference>
<dbReference type="InterPro" id="IPR036641">
    <property type="entry name" value="HPT_dom_sf"/>
</dbReference>
<dbReference type="Gene3D" id="1.20.120.160">
    <property type="entry name" value="HPT domain"/>
    <property type="match status" value="1"/>
</dbReference>
<dbReference type="PANTHER" id="PTHR43395:SF1">
    <property type="entry name" value="CHEMOTAXIS PROTEIN CHEA"/>
    <property type="match status" value="1"/>
</dbReference>
<accession>A0ABS5Y3Q0</accession>
<name>A0ABS5Y3Q0_9CYAN</name>
<dbReference type="SUPFAM" id="SSF47384">
    <property type="entry name" value="Homodimeric domain of signal transducing histidine kinase"/>
    <property type="match status" value="1"/>
</dbReference>
<keyword evidence="9" id="KW-0175">Coiled coil</keyword>
<dbReference type="InterPro" id="IPR036061">
    <property type="entry name" value="CheW-like_dom_sf"/>
</dbReference>
<evidence type="ECO:0000259" key="13">
    <source>
        <dbReference type="PROSITE" id="PS50851"/>
    </source>
</evidence>
<evidence type="ECO:0000256" key="3">
    <source>
        <dbReference type="ARBA" id="ARBA00022553"/>
    </source>
</evidence>
<dbReference type="Gene3D" id="1.10.287.560">
    <property type="entry name" value="Histidine kinase CheA-like, homodimeric domain"/>
    <property type="match status" value="1"/>
</dbReference>
<dbReference type="SMART" id="SM00260">
    <property type="entry name" value="CheW"/>
    <property type="match status" value="1"/>
</dbReference>
<protein>
    <recommendedName>
        <fullName evidence="2">histidine kinase</fullName>
        <ecNumber evidence="2">2.7.13.3</ecNumber>
    </recommendedName>
</protein>
<dbReference type="InterPro" id="IPR001789">
    <property type="entry name" value="Sig_transdc_resp-reg_receiver"/>
</dbReference>
<dbReference type="PROSITE" id="PS50851">
    <property type="entry name" value="CHEW"/>
    <property type="match status" value="1"/>
</dbReference>
<dbReference type="PROSITE" id="PS50110">
    <property type="entry name" value="RESPONSE_REGULATORY"/>
    <property type="match status" value="1"/>
</dbReference>
<evidence type="ECO:0000256" key="7">
    <source>
        <dbReference type="PROSITE-ProRule" id="PRU00110"/>
    </source>
</evidence>
<evidence type="ECO:0000259" key="11">
    <source>
        <dbReference type="PROSITE" id="PS50109"/>
    </source>
</evidence>
<dbReference type="SUPFAM" id="SSF55874">
    <property type="entry name" value="ATPase domain of HSP90 chaperone/DNA topoisomerase II/histidine kinase"/>
    <property type="match status" value="1"/>
</dbReference>